<dbReference type="Proteomes" id="UP000014974">
    <property type="component" value="Unassembled WGS sequence"/>
</dbReference>
<dbReference type="AlphaFoldDB" id="S7VBT1"/>
<evidence type="ECO:0000313" key="2">
    <source>
        <dbReference type="Proteomes" id="UP000014974"/>
    </source>
</evidence>
<evidence type="ECO:0000313" key="1">
    <source>
        <dbReference type="EMBL" id="EPR67431.1"/>
    </source>
</evidence>
<protein>
    <submittedName>
        <fullName evidence="1">Uncharacterized protein</fullName>
    </submittedName>
</protein>
<sequence length="38" mass="4468">MNFMIENQNCLKPYCIQFPLKHQFRNPTYLPALIKGGV</sequence>
<gene>
    <name evidence="1" type="ORF">ADICYQ_3455</name>
</gene>
<dbReference type="EMBL" id="ATNM01000123">
    <property type="protein sequence ID" value="EPR67431.1"/>
    <property type="molecule type" value="Genomic_DNA"/>
</dbReference>
<comment type="caution">
    <text evidence="1">The sequence shown here is derived from an EMBL/GenBank/DDBJ whole genome shotgun (WGS) entry which is preliminary data.</text>
</comment>
<name>S7VBT1_9BACT</name>
<dbReference type="STRING" id="641524.ADICYQ_3455"/>
<reference evidence="1 2" key="1">
    <citation type="journal article" date="2013" name="Genome Announc.">
        <title>Draft Genome Sequence of Cyclobacterium qasimii Strain M12-11BT, Isolated from Arctic Marine Sediment.</title>
        <authorList>
            <person name="Shivaji S."/>
            <person name="Ara S."/>
            <person name="Singh A."/>
            <person name="Kumar Pinnaka A."/>
        </authorList>
    </citation>
    <scope>NUCLEOTIDE SEQUENCE [LARGE SCALE GENOMIC DNA]</scope>
    <source>
        <strain evidence="1 2">M12-11B</strain>
    </source>
</reference>
<accession>S7VBT1</accession>
<proteinExistence type="predicted"/>
<organism evidence="1 2">
    <name type="scientific">Cyclobacterium qasimii M12-11B</name>
    <dbReference type="NCBI Taxonomy" id="641524"/>
    <lineage>
        <taxon>Bacteria</taxon>
        <taxon>Pseudomonadati</taxon>
        <taxon>Bacteroidota</taxon>
        <taxon>Cytophagia</taxon>
        <taxon>Cytophagales</taxon>
        <taxon>Cyclobacteriaceae</taxon>
        <taxon>Cyclobacterium</taxon>
    </lineage>
</organism>